<accession>A0AAN8FF72</accession>
<dbReference type="InterPro" id="IPR000326">
    <property type="entry name" value="PAP2/HPO"/>
</dbReference>
<gene>
    <name evidence="3" type="ORF">GCK32_010687</name>
</gene>
<evidence type="ECO:0000256" key="1">
    <source>
        <dbReference type="SAM" id="Phobius"/>
    </source>
</evidence>
<dbReference type="AlphaFoldDB" id="A0AAN8FF72"/>
<dbReference type="EMBL" id="WIXE01010367">
    <property type="protein sequence ID" value="KAK5977632.1"/>
    <property type="molecule type" value="Genomic_DNA"/>
</dbReference>
<dbReference type="Proteomes" id="UP001331761">
    <property type="component" value="Unassembled WGS sequence"/>
</dbReference>
<comment type="caution">
    <text evidence="3">The sequence shown here is derived from an EMBL/GenBank/DDBJ whole genome shotgun (WGS) entry which is preliminary data.</text>
</comment>
<protein>
    <recommendedName>
        <fullName evidence="2">Phosphatidic acid phosphatase type 2/haloperoxidase domain-containing protein</fullName>
    </recommendedName>
</protein>
<dbReference type="InterPro" id="IPR036938">
    <property type="entry name" value="PAP2/HPO_sf"/>
</dbReference>
<dbReference type="Pfam" id="PF01569">
    <property type="entry name" value="PAP2"/>
    <property type="match status" value="1"/>
</dbReference>
<keyword evidence="4" id="KW-1185">Reference proteome</keyword>
<feature type="domain" description="Phosphatidic acid phosphatase type 2/haloperoxidase" evidence="2">
    <location>
        <begin position="3"/>
        <end position="37"/>
    </location>
</feature>
<keyword evidence="1" id="KW-0812">Transmembrane</keyword>
<sequence>MAIGLLISYSRINDNKHHWSDVIIGILVGMFTAAYTCVVLSGMFTKATEETPAVVIPILRKSNNCVEKKNTGIATTR</sequence>
<keyword evidence="1" id="KW-1133">Transmembrane helix</keyword>
<organism evidence="3 4">
    <name type="scientific">Trichostrongylus colubriformis</name>
    <name type="common">Black scour worm</name>
    <dbReference type="NCBI Taxonomy" id="6319"/>
    <lineage>
        <taxon>Eukaryota</taxon>
        <taxon>Metazoa</taxon>
        <taxon>Ecdysozoa</taxon>
        <taxon>Nematoda</taxon>
        <taxon>Chromadorea</taxon>
        <taxon>Rhabditida</taxon>
        <taxon>Rhabditina</taxon>
        <taxon>Rhabditomorpha</taxon>
        <taxon>Strongyloidea</taxon>
        <taxon>Trichostrongylidae</taxon>
        <taxon>Trichostrongylus</taxon>
    </lineage>
</organism>
<proteinExistence type="predicted"/>
<evidence type="ECO:0000259" key="2">
    <source>
        <dbReference type="Pfam" id="PF01569"/>
    </source>
</evidence>
<keyword evidence="1" id="KW-0472">Membrane</keyword>
<dbReference type="Gene3D" id="1.20.144.10">
    <property type="entry name" value="Phosphatidic acid phosphatase type 2/haloperoxidase"/>
    <property type="match status" value="1"/>
</dbReference>
<evidence type="ECO:0000313" key="4">
    <source>
        <dbReference type="Proteomes" id="UP001331761"/>
    </source>
</evidence>
<reference evidence="3 4" key="1">
    <citation type="submission" date="2019-10" db="EMBL/GenBank/DDBJ databases">
        <title>Assembly and Annotation for the nematode Trichostrongylus colubriformis.</title>
        <authorList>
            <person name="Martin J."/>
        </authorList>
    </citation>
    <scope>NUCLEOTIDE SEQUENCE [LARGE SCALE GENOMIC DNA]</scope>
    <source>
        <strain evidence="3">G859</strain>
        <tissue evidence="3">Whole worm</tissue>
    </source>
</reference>
<dbReference type="SUPFAM" id="SSF48317">
    <property type="entry name" value="Acid phosphatase/Vanadium-dependent haloperoxidase"/>
    <property type="match status" value="1"/>
</dbReference>
<feature type="transmembrane region" description="Helical" evidence="1">
    <location>
        <begin position="21"/>
        <end position="44"/>
    </location>
</feature>
<name>A0AAN8FF72_TRICO</name>
<evidence type="ECO:0000313" key="3">
    <source>
        <dbReference type="EMBL" id="KAK5977632.1"/>
    </source>
</evidence>